<name>A0AAV0DXR2_9ASTE</name>
<evidence type="ECO:0000259" key="5">
    <source>
        <dbReference type="PROSITE" id="PS50103"/>
    </source>
</evidence>
<dbReference type="Gene3D" id="2.130.10.10">
    <property type="entry name" value="YVTN repeat-like/Quinoprotein amine dehydrogenase"/>
    <property type="match status" value="2"/>
</dbReference>
<protein>
    <recommendedName>
        <fullName evidence="5">C3H1-type domain-containing protein</fullName>
    </recommendedName>
</protein>
<dbReference type="PRINTS" id="PR00320">
    <property type="entry name" value="GPROTEINBRPT"/>
</dbReference>
<dbReference type="InterPro" id="IPR019775">
    <property type="entry name" value="WD40_repeat_CS"/>
</dbReference>
<dbReference type="SMART" id="SM00356">
    <property type="entry name" value="ZnF_C3H1"/>
    <property type="match status" value="2"/>
</dbReference>
<feature type="repeat" description="WD" evidence="3">
    <location>
        <begin position="350"/>
        <end position="389"/>
    </location>
</feature>
<dbReference type="PROSITE" id="PS50103">
    <property type="entry name" value="ZF_C3H1"/>
    <property type="match status" value="2"/>
</dbReference>
<evidence type="ECO:0000313" key="7">
    <source>
        <dbReference type="Proteomes" id="UP001152523"/>
    </source>
</evidence>
<accession>A0AAV0DXR2</accession>
<feature type="domain" description="C3H1-type" evidence="5">
    <location>
        <begin position="90"/>
        <end position="116"/>
    </location>
</feature>
<dbReference type="PANTHER" id="PTHR44489:SF16">
    <property type="entry name" value="ANAPHASE-PROMOTING COMPLEX SUBUNIT 4 WD40 DOMAIN-CONTAINING PROTEIN"/>
    <property type="match status" value="1"/>
</dbReference>
<dbReference type="SUPFAM" id="SSF50978">
    <property type="entry name" value="WD40 repeat-like"/>
    <property type="match status" value="1"/>
</dbReference>
<dbReference type="GO" id="GO:0008270">
    <property type="term" value="F:zinc ion binding"/>
    <property type="evidence" value="ECO:0007669"/>
    <property type="project" value="UniProtKB-KW"/>
</dbReference>
<reference evidence="6" key="1">
    <citation type="submission" date="2022-07" db="EMBL/GenBank/DDBJ databases">
        <authorList>
            <person name="Macas J."/>
            <person name="Novak P."/>
            <person name="Neumann P."/>
        </authorList>
    </citation>
    <scope>NUCLEOTIDE SEQUENCE</scope>
</reference>
<gene>
    <name evidence="6" type="ORF">CEPIT_LOCUS18304</name>
</gene>
<sequence>MIVIAWWDSGVLLIWHVKADLGRPELPCTYLDFAFVVVFAFVSAGHPNAGNDMMLLVLDLPDKWIGSMSVKAANGVVKRPVFKRISRVQNSDSRVCVFWLQGKCNRSPCRFLHKESSSLHPQQPVSTTFQNIQHYTRRISTWMNPNHKYAMIGTSLMNEKSSELEICSETQKKVSITRGTGFHAVDQAKPKTKPCKSGVNDNCVLANNCKDSHAWSSGNGFSMLAKLDGHSMAITGIALPSDSSMLYSGSKDKSVRIWDCHSGQCAGVAQFDQEIGCLVSEGPCVFIGLPNVIKAWNTQTKLMCDLSATNGQIYAITVYENKLFAGTEDGTILVWKFISADALPELVASLKGHSLAVFSLIVGANRLYSASGDNTIKVWDLETLQCLQTLHGHVDTVMSVLCWDSYLISGSLDKTIKVWAATESGSMEVIYEHKEENSVLSFCGMLDAEGKPILICSCNDNTVLLYDLPSFCDRGRISTNGEAHMVRTANGGLLFTGDRAGQLCVWKLLGQKEDTRQVTVPPELSPGCTPSVSKCSSSHILTISKRSSSFVKMIPQ</sequence>
<proteinExistence type="predicted"/>
<keyword evidence="4" id="KW-0863">Zinc-finger</keyword>
<organism evidence="6 7">
    <name type="scientific">Cuscuta epithymum</name>
    <dbReference type="NCBI Taxonomy" id="186058"/>
    <lineage>
        <taxon>Eukaryota</taxon>
        <taxon>Viridiplantae</taxon>
        <taxon>Streptophyta</taxon>
        <taxon>Embryophyta</taxon>
        <taxon>Tracheophyta</taxon>
        <taxon>Spermatophyta</taxon>
        <taxon>Magnoliopsida</taxon>
        <taxon>eudicotyledons</taxon>
        <taxon>Gunneridae</taxon>
        <taxon>Pentapetalae</taxon>
        <taxon>asterids</taxon>
        <taxon>lamiids</taxon>
        <taxon>Solanales</taxon>
        <taxon>Convolvulaceae</taxon>
        <taxon>Cuscuteae</taxon>
        <taxon>Cuscuta</taxon>
        <taxon>Cuscuta subgen. Cuscuta</taxon>
    </lineage>
</organism>
<evidence type="ECO:0000313" key="6">
    <source>
        <dbReference type="EMBL" id="CAH9108326.1"/>
    </source>
</evidence>
<dbReference type="InterPro" id="IPR036322">
    <property type="entry name" value="WD40_repeat_dom_sf"/>
</dbReference>
<dbReference type="PROSITE" id="PS50082">
    <property type="entry name" value="WD_REPEATS_2"/>
    <property type="match status" value="3"/>
</dbReference>
<evidence type="ECO:0000256" key="3">
    <source>
        <dbReference type="PROSITE-ProRule" id="PRU00221"/>
    </source>
</evidence>
<dbReference type="AlphaFoldDB" id="A0AAV0DXR2"/>
<feature type="zinc finger region" description="C3H1-type" evidence="4">
    <location>
        <begin position="90"/>
        <end position="116"/>
    </location>
</feature>
<evidence type="ECO:0000256" key="1">
    <source>
        <dbReference type="ARBA" id="ARBA00022574"/>
    </source>
</evidence>
<feature type="repeat" description="WD" evidence="3">
    <location>
        <begin position="390"/>
        <end position="429"/>
    </location>
</feature>
<dbReference type="EMBL" id="CAMAPF010000146">
    <property type="protein sequence ID" value="CAH9108326.1"/>
    <property type="molecule type" value="Genomic_DNA"/>
</dbReference>
<dbReference type="InterPro" id="IPR044715">
    <property type="entry name" value="WDR86-like"/>
</dbReference>
<keyword evidence="2" id="KW-0677">Repeat</keyword>
<keyword evidence="4" id="KW-0479">Metal-binding</keyword>
<evidence type="ECO:0000256" key="2">
    <source>
        <dbReference type="ARBA" id="ARBA00022737"/>
    </source>
</evidence>
<feature type="repeat" description="WD" evidence="3">
    <location>
        <begin position="227"/>
        <end position="268"/>
    </location>
</feature>
<feature type="zinc finger region" description="C3H1-type" evidence="4">
    <location>
        <begin position="189"/>
        <end position="216"/>
    </location>
</feature>
<dbReference type="InterPro" id="IPR020472">
    <property type="entry name" value="WD40_PAC1"/>
</dbReference>
<dbReference type="Proteomes" id="UP001152523">
    <property type="component" value="Unassembled WGS sequence"/>
</dbReference>
<dbReference type="InterPro" id="IPR015943">
    <property type="entry name" value="WD40/YVTN_repeat-like_dom_sf"/>
</dbReference>
<feature type="domain" description="C3H1-type" evidence="5">
    <location>
        <begin position="189"/>
        <end position="216"/>
    </location>
</feature>
<dbReference type="Gene3D" id="3.30.1370.210">
    <property type="match status" value="1"/>
</dbReference>
<evidence type="ECO:0000256" key="4">
    <source>
        <dbReference type="PROSITE-ProRule" id="PRU00723"/>
    </source>
</evidence>
<keyword evidence="4" id="KW-0862">Zinc</keyword>
<dbReference type="PANTHER" id="PTHR44489">
    <property type="match status" value="1"/>
</dbReference>
<dbReference type="InterPro" id="IPR000571">
    <property type="entry name" value="Znf_CCCH"/>
</dbReference>
<dbReference type="Pfam" id="PF00400">
    <property type="entry name" value="WD40"/>
    <property type="match status" value="3"/>
</dbReference>
<keyword evidence="1 3" id="KW-0853">WD repeat</keyword>
<comment type="caution">
    <text evidence="6">The sequence shown here is derived from an EMBL/GenBank/DDBJ whole genome shotgun (WGS) entry which is preliminary data.</text>
</comment>
<dbReference type="SMART" id="SM00320">
    <property type="entry name" value="WD40"/>
    <property type="match status" value="6"/>
</dbReference>
<keyword evidence="7" id="KW-1185">Reference proteome</keyword>
<dbReference type="PROSITE" id="PS00678">
    <property type="entry name" value="WD_REPEATS_1"/>
    <property type="match status" value="1"/>
</dbReference>
<dbReference type="InterPro" id="IPR001680">
    <property type="entry name" value="WD40_rpt"/>
</dbReference>
<dbReference type="PROSITE" id="PS50294">
    <property type="entry name" value="WD_REPEATS_REGION"/>
    <property type="match status" value="2"/>
</dbReference>